<feature type="compositionally biased region" description="Low complexity" evidence="1">
    <location>
        <begin position="16"/>
        <end position="26"/>
    </location>
</feature>
<dbReference type="Pfam" id="PF06741">
    <property type="entry name" value="LsmAD"/>
    <property type="match status" value="1"/>
</dbReference>
<dbReference type="Pfam" id="PF14438">
    <property type="entry name" value="SM-ATX"/>
    <property type="match status" value="1"/>
</dbReference>
<feature type="domain" description="LsmAD" evidence="2">
    <location>
        <begin position="246"/>
        <end position="318"/>
    </location>
</feature>
<dbReference type="Proteomes" id="UP000761534">
    <property type="component" value="Unassembled WGS sequence"/>
</dbReference>
<accession>A0A642VD92</accession>
<dbReference type="InterPro" id="IPR045117">
    <property type="entry name" value="ATXN2-like"/>
</dbReference>
<evidence type="ECO:0000259" key="2">
    <source>
        <dbReference type="SMART" id="SM01272"/>
    </source>
</evidence>
<feature type="region of interest" description="Disordered" evidence="1">
    <location>
        <begin position="455"/>
        <end position="604"/>
    </location>
</feature>
<evidence type="ECO:0000256" key="1">
    <source>
        <dbReference type="SAM" id="MobiDB-lite"/>
    </source>
</evidence>
<gene>
    <name evidence="3" type="ORF">TRICI_000501</name>
</gene>
<feature type="region of interest" description="Disordered" evidence="1">
    <location>
        <begin position="1"/>
        <end position="75"/>
    </location>
</feature>
<organism evidence="3 4">
    <name type="scientific">Trichomonascus ciferrii</name>
    <dbReference type="NCBI Taxonomy" id="44093"/>
    <lineage>
        <taxon>Eukaryota</taxon>
        <taxon>Fungi</taxon>
        <taxon>Dikarya</taxon>
        <taxon>Ascomycota</taxon>
        <taxon>Saccharomycotina</taxon>
        <taxon>Dipodascomycetes</taxon>
        <taxon>Dipodascales</taxon>
        <taxon>Trichomonascaceae</taxon>
        <taxon>Trichomonascus</taxon>
        <taxon>Trichomonascus ciferrii complex</taxon>
    </lineage>
</organism>
<feature type="compositionally biased region" description="Low complexity" evidence="1">
    <location>
        <begin position="57"/>
        <end position="69"/>
    </location>
</feature>
<proteinExistence type="predicted"/>
<dbReference type="GO" id="GO:0034063">
    <property type="term" value="P:stress granule assembly"/>
    <property type="evidence" value="ECO:0007669"/>
    <property type="project" value="TreeGrafter"/>
</dbReference>
<dbReference type="PANTHER" id="PTHR12854">
    <property type="entry name" value="ATAXIN 2-RELATED"/>
    <property type="match status" value="1"/>
</dbReference>
<evidence type="ECO:0000313" key="4">
    <source>
        <dbReference type="Proteomes" id="UP000761534"/>
    </source>
</evidence>
<dbReference type="AlphaFoldDB" id="A0A642VD92"/>
<dbReference type="EMBL" id="SWFS01000043">
    <property type="protein sequence ID" value="KAA8917346.1"/>
    <property type="molecule type" value="Genomic_DNA"/>
</dbReference>
<reference evidence="3" key="1">
    <citation type="journal article" date="2019" name="G3 (Bethesda)">
        <title>Genome Assemblies of Two Rare Opportunistic Yeast Pathogens: Diutina rugosa (syn. Candida rugosa) and Trichomonascus ciferrii (syn. Candida ciferrii).</title>
        <authorList>
            <person name="Mixao V."/>
            <person name="Saus E."/>
            <person name="Hansen A.P."/>
            <person name="Lass-Florl C."/>
            <person name="Gabaldon T."/>
        </authorList>
    </citation>
    <scope>NUCLEOTIDE SEQUENCE</scope>
    <source>
        <strain evidence="3">CBS 4856</strain>
    </source>
</reference>
<sequence length="815" mass="87210">MSANAKNNNGSGGGNKSVNSNARGNNNGNGGRRFDNSQRNKGPTRSAWNKSNESIKGSNTPSPSGTPSGDADHASKHMHDRLTYLLAKSVGFTAIVTVVTGARYKGIFSAATGDAELGVVLKCATKFASAPGEEENKEAGEAAKKEWYEELVISPKDMADIKFEHPDLTPDKAADSSSSSSAAVSAGSGGGFKTDTDISGNQSGFFERELQPWKPEEGDLPEATLEESVSGHVGNWDQFAVNEQKFGVQSTYDEHYYTTAINKNLPNYEEIEKKAEKIAAEITSSGSGGNAHLAEERGLQVDDSGLDEEDKYSGVDRGTAKQQQSSNKYTPPAFRPPSGNKGGVGGMPYDPAIISSSLATPDGKLTVKTEDSNNGPSKGGLSKGGIEKELAGNFRQFVSGEVERLHQKKQYLQKREKSERLHDFKKFSEGYKITAPVPPDLIPILAKGKDKQEKILQKAAANASAATSPDLKHSTPEKASSPQQQQQQPAQENHPQQQQQAEKKPAPKKFNFNVPEFKPNPSAHSFTPGQSAAGLAAAAATSESPGSPHVRAASRSPAMSSHASPSQQGGKVDSGSSSRTPTPSTFFGKNGPSAKSRSGKFNPFKRQEKAYNDALAAIEQAKARNEEPPPAPHHMIERAWVQGPTWNPGPSDKSYTTIFPSPENMTPRPFMMGGMSPRGFPAANMVPMMQPGLEDPNMRPGGPMMSPSPIPGQVFPAGFIPAGMGYPQYMPQYYGRPSGDTPQPFMASPQMMGQAIPAMYAPQQAYGATSPRGPNAAMVPPQPMYYQGGGMPQQQQHYGNPRQSHHGRHNSNQPE</sequence>
<dbReference type="PANTHER" id="PTHR12854:SF7">
    <property type="entry name" value="ATAXIN-2 HOMOLOG"/>
    <property type="match status" value="1"/>
</dbReference>
<protein>
    <recommendedName>
        <fullName evidence="2">LsmAD domain-containing protein</fullName>
    </recommendedName>
</protein>
<dbReference type="InterPro" id="IPR009604">
    <property type="entry name" value="LsmAD_domain"/>
</dbReference>
<keyword evidence="4" id="KW-1185">Reference proteome</keyword>
<dbReference type="SMART" id="SM01272">
    <property type="entry name" value="LsmAD"/>
    <property type="match status" value="1"/>
</dbReference>
<dbReference type="InterPro" id="IPR025852">
    <property type="entry name" value="SM_dom_ATX"/>
</dbReference>
<feature type="compositionally biased region" description="Polar residues" evidence="1">
    <location>
        <begin position="320"/>
        <end position="329"/>
    </location>
</feature>
<dbReference type="OrthoDB" id="2275718at2759"/>
<feature type="compositionally biased region" description="Polar residues" evidence="1">
    <location>
        <begin position="39"/>
        <end position="56"/>
    </location>
</feature>
<dbReference type="GO" id="GO:0010494">
    <property type="term" value="C:cytoplasmic stress granule"/>
    <property type="evidence" value="ECO:0007669"/>
    <property type="project" value="TreeGrafter"/>
</dbReference>
<dbReference type="VEuPathDB" id="FungiDB:TRICI_000501"/>
<feature type="region of interest" description="Disordered" evidence="1">
    <location>
        <begin position="766"/>
        <end position="815"/>
    </location>
</feature>
<dbReference type="GO" id="GO:0003729">
    <property type="term" value="F:mRNA binding"/>
    <property type="evidence" value="ECO:0007669"/>
    <property type="project" value="TreeGrafter"/>
</dbReference>
<comment type="caution">
    <text evidence="3">The sequence shown here is derived from an EMBL/GenBank/DDBJ whole genome shotgun (WGS) entry which is preliminary data.</text>
</comment>
<feature type="compositionally biased region" description="Polar residues" evidence="1">
    <location>
        <begin position="557"/>
        <end position="569"/>
    </location>
</feature>
<evidence type="ECO:0000313" key="3">
    <source>
        <dbReference type="EMBL" id="KAA8917346.1"/>
    </source>
</evidence>
<feature type="region of interest" description="Disordered" evidence="1">
    <location>
        <begin position="166"/>
        <end position="201"/>
    </location>
</feature>
<feature type="compositionally biased region" description="Low complexity" evidence="1">
    <location>
        <begin position="477"/>
        <end position="500"/>
    </location>
</feature>
<feature type="compositionally biased region" description="Low complexity" evidence="1">
    <location>
        <begin position="574"/>
        <end position="588"/>
    </location>
</feature>
<feature type="compositionally biased region" description="Low complexity" evidence="1">
    <location>
        <begin position="175"/>
        <end position="186"/>
    </location>
</feature>
<feature type="region of interest" description="Disordered" evidence="1">
    <location>
        <begin position="284"/>
        <end position="385"/>
    </location>
</feature>
<name>A0A642VD92_9ASCO</name>